<gene>
    <name evidence="1" type="ORF">PSON_ATCC_30995.1.T0490225</name>
</gene>
<comment type="caution">
    <text evidence="1">The sequence shown here is derived from an EMBL/GenBank/DDBJ whole genome shotgun (WGS) entry which is preliminary data.</text>
</comment>
<accession>A0A8S1N9C7</accession>
<dbReference type="Proteomes" id="UP000692954">
    <property type="component" value="Unassembled WGS sequence"/>
</dbReference>
<reference evidence="1" key="1">
    <citation type="submission" date="2021-01" db="EMBL/GenBank/DDBJ databases">
        <authorList>
            <consortium name="Genoscope - CEA"/>
            <person name="William W."/>
        </authorList>
    </citation>
    <scope>NUCLEOTIDE SEQUENCE</scope>
</reference>
<name>A0A8S1N9C7_9CILI</name>
<evidence type="ECO:0000313" key="1">
    <source>
        <dbReference type="EMBL" id="CAD8086163.1"/>
    </source>
</evidence>
<evidence type="ECO:0000313" key="2">
    <source>
        <dbReference type="Proteomes" id="UP000692954"/>
    </source>
</evidence>
<dbReference type="EMBL" id="CAJJDN010000049">
    <property type="protein sequence ID" value="CAD8086163.1"/>
    <property type="molecule type" value="Genomic_DNA"/>
</dbReference>
<dbReference type="AlphaFoldDB" id="A0A8S1N9C7"/>
<keyword evidence="2" id="KW-1185">Reference proteome</keyword>
<sequence>MQIRRWLTLIQKVICKGIFVLIQTNDFSYKKFAKRLPILIQQVQKELKLNLKGSTFILSQTDIQLQNYQDIKSPEYIQFYIKSLYLS</sequence>
<organism evidence="1 2">
    <name type="scientific">Paramecium sonneborni</name>
    <dbReference type="NCBI Taxonomy" id="65129"/>
    <lineage>
        <taxon>Eukaryota</taxon>
        <taxon>Sar</taxon>
        <taxon>Alveolata</taxon>
        <taxon>Ciliophora</taxon>
        <taxon>Intramacronucleata</taxon>
        <taxon>Oligohymenophorea</taxon>
        <taxon>Peniculida</taxon>
        <taxon>Parameciidae</taxon>
        <taxon>Paramecium</taxon>
    </lineage>
</organism>
<protein>
    <submittedName>
        <fullName evidence="1">Uncharacterized protein</fullName>
    </submittedName>
</protein>
<proteinExistence type="predicted"/>